<evidence type="ECO:0000313" key="4">
    <source>
        <dbReference type="Proteomes" id="UP000218554"/>
    </source>
</evidence>
<dbReference type="Proteomes" id="UP000218554">
    <property type="component" value="Chromosome"/>
</dbReference>
<evidence type="ECO:0000256" key="2">
    <source>
        <dbReference type="SAM" id="SignalP"/>
    </source>
</evidence>
<reference evidence="4" key="1">
    <citation type="submission" date="2015-05" db="EMBL/GenBank/DDBJ databases">
        <title>Draft genome sequencing of a biphenyl-degrading bacterium, Pseudomonas balearica KF707 (=NBRC110670).</title>
        <authorList>
            <person name="Kimura N."/>
            <person name="Hirose J."/>
            <person name="Watanabe T."/>
            <person name="Suenaga H."/>
            <person name="Fujihara H."/>
            <person name="Noguchi M."/>
            <person name="Hashimoto M."/>
            <person name="Shimodaira J."/>
            <person name="Tsuchikane K."/>
            <person name="Hosoyama A."/>
            <person name="Yamazoe A."/>
            <person name="Fujita N."/>
            <person name="Furukawa K."/>
        </authorList>
    </citation>
    <scope>NUCLEOTIDE SEQUENCE [LARGE SCALE GENOMIC DNA]</scope>
    <source>
        <strain evidence="4">DSM 10086 / NBRC 110670 / KF707</strain>
    </source>
</reference>
<comment type="similarity">
    <text evidence="1">Belongs to the bacterial solute-binding protein 3 family.</text>
</comment>
<evidence type="ECO:0008006" key="5">
    <source>
        <dbReference type="Google" id="ProtNLM"/>
    </source>
</evidence>
<evidence type="ECO:0000313" key="3">
    <source>
        <dbReference type="EMBL" id="BAU75297.1"/>
    </source>
</evidence>
<accession>A0AAD1FGK9</accession>
<dbReference type="PANTHER" id="PTHR35936:SF6">
    <property type="entry name" value="AMINO ACID ABC TRANSPORTER SUBSTRATE-BINDING PAAT FAMILY PROTEIN"/>
    <property type="match status" value="1"/>
</dbReference>
<dbReference type="EMBL" id="AP014862">
    <property type="protein sequence ID" value="BAU75297.1"/>
    <property type="molecule type" value="Genomic_DNA"/>
</dbReference>
<protein>
    <recommendedName>
        <fullName evidence="5">Solute-binding protein family 3/N-terminal domain-containing protein</fullName>
    </recommendedName>
</protein>
<sequence length="242" mass="27164">MRSFVLALLLCWSALTGAAPATLKFSAVDSWTMPLADFHDSQLKGGILNDIIQRLSQRLGLDASVQVLPRNRVELAARQGSIDVRCYVSPAWISDHQRFLWSVPLFLHRDLIVARRGEAPLPTPEALSGEQVGTVLGYSYPRLQPLIDRGAVRRDEARNQDLVLQKLLAGRYQYAISNEQALNWFNRNHPDSDQLTAVGILEETPVACLVRDDPDLPTQRILRALQQMKTSGEIEAILARYR</sequence>
<name>A0AAD1FGK9_METFU</name>
<dbReference type="SUPFAM" id="SSF53850">
    <property type="entry name" value="Periplasmic binding protein-like II"/>
    <property type="match status" value="1"/>
</dbReference>
<evidence type="ECO:0000256" key="1">
    <source>
        <dbReference type="ARBA" id="ARBA00010333"/>
    </source>
</evidence>
<reference evidence="3 4" key="2">
    <citation type="journal article" date="2017" name="Int. J. Syst. Evol. Microbiol.">
        <title>Pseudomonas furukawaii sp. nov., a polychlorinated biphenyl-degrading bacterium isolated from biphenyl-contaminated soil in Japan.</title>
        <authorList>
            <person name="Kimura N."/>
            <person name="Watanabe T."/>
            <person name="Suenaga H."/>
            <person name="Fujihara H."/>
            <person name="Futagami T."/>
            <person name="Goto M."/>
            <person name="Hanada S."/>
            <person name="Hirose J."/>
        </authorList>
    </citation>
    <scope>NUCLEOTIDE SEQUENCE [LARGE SCALE GENOMIC DNA]</scope>
    <source>
        <strain evidence="4">DSM 10086 / NBRC 110670 / KF707</strain>
    </source>
</reference>
<gene>
    <name evidence="3" type="ORF">KF707C_36090</name>
</gene>
<dbReference type="AlphaFoldDB" id="A0AAD1FGK9"/>
<dbReference type="Gene3D" id="3.40.190.10">
    <property type="entry name" value="Periplasmic binding protein-like II"/>
    <property type="match status" value="2"/>
</dbReference>
<dbReference type="KEGG" id="pfuw:KF707C_36090"/>
<keyword evidence="2" id="KW-0732">Signal</keyword>
<feature type="chain" id="PRO_5041983978" description="Solute-binding protein family 3/N-terminal domain-containing protein" evidence="2">
    <location>
        <begin position="19"/>
        <end position="242"/>
    </location>
</feature>
<dbReference type="PANTHER" id="PTHR35936">
    <property type="entry name" value="MEMBRANE-BOUND LYTIC MUREIN TRANSGLYCOSYLASE F"/>
    <property type="match status" value="1"/>
</dbReference>
<keyword evidence="4" id="KW-1185">Reference proteome</keyword>
<organism evidence="3 4">
    <name type="scientific">Metapseudomonas furukawaii</name>
    <name type="common">Pseudomonas furukawaii</name>
    <dbReference type="NCBI Taxonomy" id="1149133"/>
    <lineage>
        <taxon>Bacteria</taxon>
        <taxon>Pseudomonadati</taxon>
        <taxon>Pseudomonadota</taxon>
        <taxon>Gammaproteobacteria</taxon>
        <taxon>Pseudomonadales</taxon>
        <taxon>Pseudomonadaceae</taxon>
        <taxon>Metapseudomonas</taxon>
    </lineage>
</organism>
<feature type="signal peptide" evidence="2">
    <location>
        <begin position="1"/>
        <end position="18"/>
    </location>
</feature>
<proteinExistence type="inferred from homology"/>
<dbReference type="RefSeq" id="WP_003447832.1">
    <property type="nucleotide sequence ID" value="NZ_AJMR01000001.1"/>
</dbReference>